<reference evidence="14 15" key="1">
    <citation type="journal article" date="2007" name="Nature">
        <title>Evolution of genes and genomes on the Drosophila phylogeny.</title>
        <authorList>
            <consortium name="Drosophila 12 Genomes Consortium"/>
            <person name="Clark A.G."/>
            <person name="Eisen M.B."/>
            <person name="Smith D.R."/>
            <person name="Bergman C.M."/>
            <person name="Oliver B."/>
            <person name="Markow T.A."/>
            <person name="Kaufman T.C."/>
            <person name="Kellis M."/>
            <person name="Gelbart W."/>
            <person name="Iyer V.N."/>
            <person name="Pollard D.A."/>
            <person name="Sackton T.B."/>
            <person name="Larracuente A.M."/>
            <person name="Singh N.D."/>
            <person name="Abad J.P."/>
            <person name="Abt D.N."/>
            <person name="Adryan B."/>
            <person name="Aguade M."/>
            <person name="Akashi H."/>
            <person name="Anderson W.W."/>
            <person name="Aquadro C.F."/>
            <person name="Ardell D.H."/>
            <person name="Arguello R."/>
            <person name="Artieri C.G."/>
            <person name="Barbash D.A."/>
            <person name="Barker D."/>
            <person name="Barsanti P."/>
            <person name="Batterham P."/>
            <person name="Batzoglou S."/>
            <person name="Begun D."/>
            <person name="Bhutkar A."/>
            <person name="Blanco E."/>
            <person name="Bosak S.A."/>
            <person name="Bradley R.K."/>
            <person name="Brand A.D."/>
            <person name="Brent M.R."/>
            <person name="Brooks A.N."/>
            <person name="Brown R.H."/>
            <person name="Butlin R.K."/>
            <person name="Caggese C."/>
            <person name="Calvi B.R."/>
            <person name="Bernardo de Carvalho A."/>
            <person name="Caspi A."/>
            <person name="Castrezana S."/>
            <person name="Celniker S.E."/>
            <person name="Chang J.L."/>
            <person name="Chapple C."/>
            <person name="Chatterji S."/>
            <person name="Chinwalla A."/>
            <person name="Civetta A."/>
            <person name="Clifton S.W."/>
            <person name="Comeron J.M."/>
            <person name="Costello J.C."/>
            <person name="Coyne J.A."/>
            <person name="Daub J."/>
            <person name="David R.G."/>
            <person name="Delcher A.L."/>
            <person name="Delehaunty K."/>
            <person name="Do C.B."/>
            <person name="Ebling H."/>
            <person name="Edwards K."/>
            <person name="Eickbush T."/>
            <person name="Evans J.D."/>
            <person name="Filipski A."/>
            <person name="Findeiss S."/>
            <person name="Freyhult E."/>
            <person name="Fulton L."/>
            <person name="Fulton R."/>
            <person name="Garcia A.C."/>
            <person name="Gardiner A."/>
            <person name="Garfield D.A."/>
            <person name="Garvin B.E."/>
            <person name="Gibson G."/>
            <person name="Gilbert D."/>
            <person name="Gnerre S."/>
            <person name="Godfrey J."/>
            <person name="Good R."/>
            <person name="Gotea V."/>
            <person name="Gravely B."/>
            <person name="Greenberg A.J."/>
            <person name="Griffiths-Jones S."/>
            <person name="Gross S."/>
            <person name="Guigo R."/>
            <person name="Gustafson E.A."/>
            <person name="Haerty W."/>
            <person name="Hahn M.W."/>
            <person name="Halligan D.L."/>
            <person name="Halpern A.L."/>
            <person name="Halter G.M."/>
            <person name="Han M.V."/>
            <person name="Heger A."/>
            <person name="Hillier L."/>
            <person name="Hinrichs A.S."/>
            <person name="Holmes I."/>
            <person name="Hoskins R.A."/>
            <person name="Hubisz M.J."/>
            <person name="Hultmark D."/>
            <person name="Huntley M.A."/>
            <person name="Jaffe D.B."/>
            <person name="Jagadeeshan S."/>
            <person name="Jeck W.R."/>
            <person name="Johnson J."/>
            <person name="Jones C.D."/>
            <person name="Jordan W.C."/>
            <person name="Karpen G.H."/>
            <person name="Kataoka E."/>
            <person name="Keightley P.D."/>
            <person name="Kheradpour P."/>
            <person name="Kirkness E.F."/>
            <person name="Koerich L.B."/>
            <person name="Kristiansen K."/>
            <person name="Kudrna D."/>
            <person name="Kulathinal R.J."/>
            <person name="Kumar S."/>
            <person name="Kwok R."/>
            <person name="Lander E."/>
            <person name="Langley C.H."/>
            <person name="Lapoint R."/>
            <person name="Lazzaro B.P."/>
            <person name="Lee S.J."/>
            <person name="Levesque L."/>
            <person name="Li R."/>
            <person name="Lin C.F."/>
            <person name="Lin M.F."/>
            <person name="Lindblad-Toh K."/>
            <person name="Llopart A."/>
            <person name="Long M."/>
            <person name="Low L."/>
            <person name="Lozovsky E."/>
            <person name="Lu J."/>
            <person name="Luo M."/>
            <person name="Machado C.A."/>
            <person name="Makalowski W."/>
            <person name="Marzo M."/>
            <person name="Matsuda M."/>
            <person name="Matzkin L."/>
            <person name="McAllister B."/>
            <person name="McBride C.S."/>
            <person name="McKernan B."/>
            <person name="McKernan K."/>
            <person name="Mendez-Lago M."/>
            <person name="Minx P."/>
            <person name="Mollenhauer M.U."/>
            <person name="Montooth K."/>
            <person name="Mount S.M."/>
            <person name="Mu X."/>
            <person name="Myers E."/>
            <person name="Negre B."/>
            <person name="Newfeld S."/>
            <person name="Nielsen R."/>
            <person name="Noor M.A."/>
            <person name="O'Grady P."/>
            <person name="Pachter L."/>
            <person name="Papaceit M."/>
            <person name="Parisi M.J."/>
            <person name="Parisi M."/>
            <person name="Parts L."/>
            <person name="Pedersen J.S."/>
            <person name="Pesole G."/>
            <person name="Phillippy A.M."/>
            <person name="Ponting C.P."/>
            <person name="Pop M."/>
            <person name="Porcelli D."/>
            <person name="Powell J.R."/>
            <person name="Prohaska S."/>
            <person name="Pruitt K."/>
            <person name="Puig M."/>
            <person name="Quesneville H."/>
            <person name="Ram K.R."/>
            <person name="Rand D."/>
            <person name="Rasmussen M.D."/>
            <person name="Reed L.K."/>
            <person name="Reenan R."/>
            <person name="Reily A."/>
            <person name="Remington K.A."/>
            <person name="Rieger T.T."/>
            <person name="Ritchie M.G."/>
            <person name="Robin C."/>
            <person name="Rogers Y.H."/>
            <person name="Rohde C."/>
            <person name="Rozas J."/>
            <person name="Rubenfield M.J."/>
            <person name="Ruiz A."/>
            <person name="Russo S."/>
            <person name="Salzberg S.L."/>
            <person name="Sanchez-Gracia A."/>
            <person name="Saranga D.J."/>
            <person name="Sato H."/>
            <person name="Schaeffer S.W."/>
            <person name="Schatz M.C."/>
            <person name="Schlenke T."/>
            <person name="Schwartz R."/>
            <person name="Segarra C."/>
            <person name="Singh R.S."/>
            <person name="Sirot L."/>
            <person name="Sirota M."/>
            <person name="Sisneros N.B."/>
            <person name="Smith C.D."/>
            <person name="Smith T.F."/>
            <person name="Spieth J."/>
            <person name="Stage D.E."/>
            <person name="Stark A."/>
            <person name="Stephan W."/>
            <person name="Strausberg R.L."/>
            <person name="Strempel S."/>
            <person name="Sturgill D."/>
            <person name="Sutton G."/>
            <person name="Sutton G.G."/>
            <person name="Tao W."/>
            <person name="Teichmann S."/>
            <person name="Tobari Y.N."/>
            <person name="Tomimura Y."/>
            <person name="Tsolas J.M."/>
            <person name="Valente V.L."/>
            <person name="Venter E."/>
            <person name="Venter J.C."/>
            <person name="Vicario S."/>
            <person name="Vieira F.G."/>
            <person name="Vilella A.J."/>
            <person name="Villasante A."/>
            <person name="Walenz B."/>
            <person name="Wang J."/>
            <person name="Wasserman M."/>
            <person name="Watts T."/>
            <person name="Wilson D."/>
            <person name="Wilson R.K."/>
            <person name="Wing R.A."/>
            <person name="Wolfner M.F."/>
            <person name="Wong A."/>
            <person name="Wong G.K."/>
            <person name="Wu C.I."/>
            <person name="Wu G."/>
            <person name="Yamamoto D."/>
            <person name="Yang H.P."/>
            <person name="Yang S.P."/>
            <person name="Yorke J.A."/>
            <person name="Yoshida K."/>
            <person name="Zdobnov E."/>
            <person name="Zhang P."/>
            <person name="Zhang Y."/>
            <person name="Zimin A.V."/>
            <person name="Baldwin J."/>
            <person name="Abdouelleil A."/>
            <person name="Abdulkadir J."/>
            <person name="Abebe A."/>
            <person name="Abera B."/>
            <person name="Abreu J."/>
            <person name="Acer S.C."/>
            <person name="Aftuck L."/>
            <person name="Alexander A."/>
            <person name="An P."/>
            <person name="Anderson E."/>
            <person name="Anderson S."/>
            <person name="Arachi H."/>
            <person name="Azer M."/>
            <person name="Bachantsang P."/>
            <person name="Barry A."/>
            <person name="Bayul T."/>
            <person name="Berlin A."/>
            <person name="Bessette D."/>
            <person name="Bloom T."/>
            <person name="Blye J."/>
            <person name="Boguslavskiy L."/>
            <person name="Bonnet C."/>
            <person name="Boukhgalter B."/>
            <person name="Bourzgui I."/>
            <person name="Brown A."/>
            <person name="Cahill P."/>
            <person name="Channer S."/>
            <person name="Cheshatsang Y."/>
            <person name="Chuda L."/>
            <person name="Citroen M."/>
            <person name="Collymore A."/>
            <person name="Cooke P."/>
            <person name="Costello M."/>
            <person name="D'Aco K."/>
            <person name="Daza R."/>
            <person name="De Haan G."/>
            <person name="DeGray S."/>
            <person name="DeMaso C."/>
            <person name="Dhargay N."/>
            <person name="Dooley K."/>
            <person name="Dooley E."/>
            <person name="Doricent M."/>
            <person name="Dorje P."/>
            <person name="Dorjee K."/>
            <person name="Dupes A."/>
            <person name="Elong R."/>
            <person name="Falk J."/>
            <person name="Farina A."/>
            <person name="Faro S."/>
            <person name="Ferguson D."/>
            <person name="Fisher S."/>
            <person name="Foley C.D."/>
            <person name="Franke A."/>
            <person name="Friedrich D."/>
            <person name="Gadbois L."/>
            <person name="Gearin G."/>
            <person name="Gearin C.R."/>
            <person name="Giannoukos G."/>
            <person name="Goode T."/>
            <person name="Graham J."/>
            <person name="Grandbois E."/>
            <person name="Grewal S."/>
            <person name="Gyaltsen K."/>
            <person name="Hafez N."/>
            <person name="Hagos B."/>
            <person name="Hall J."/>
            <person name="Henson C."/>
            <person name="Hollinger A."/>
            <person name="Honan T."/>
            <person name="Huard M.D."/>
            <person name="Hughes L."/>
            <person name="Hurhula B."/>
            <person name="Husby M.E."/>
            <person name="Kamat A."/>
            <person name="Kanga B."/>
            <person name="Kashin S."/>
            <person name="Khazanovich D."/>
            <person name="Kisner P."/>
            <person name="Lance K."/>
            <person name="Lara M."/>
            <person name="Lee W."/>
            <person name="Lennon N."/>
            <person name="Letendre F."/>
            <person name="LeVine R."/>
            <person name="Lipovsky A."/>
            <person name="Liu X."/>
            <person name="Liu J."/>
            <person name="Liu S."/>
            <person name="Lokyitsang T."/>
            <person name="Lokyitsang Y."/>
            <person name="Lubonja R."/>
            <person name="Lui A."/>
            <person name="MacDonald P."/>
            <person name="Magnisalis V."/>
            <person name="Maru K."/>
            <person name="Matthews C."/>
            <person name="McCusker W."/>
            <person name="McDonough S."/>
            <person name="Mehta T."/>
            <person name="Meldrim J."/>
            <person name="Meneus L."/>
            <person name="Mihai O."/>
            <person name="Mihalev A."/>
            <person name="Mihova T."/>
            <person name="Mittelman R."/>
            <person name="Mlenga V."/>
            <person name="Montmayeur A."/>
            <person name="Mulrain L."/>
            <person name="Navidi A."/>
            <person name="Naylor J."/>
            <person name="Negash T."/>
            <person name="Nguyen T."/>
            <person name="Nguyen N."/>
            <person name="Nicol R."/>
            <person name="Norbu C."/>
            <person name="Norbu N."/>
            <person name="Novod N."/>
            <person name="O'Neill B."/>
            <person name="Osman S."/>
            <person name="Markiewicz E."/>
            <person name="Oyono O.L."/>
            <person name="Patti C."/>
            <person name="Phunkhang P."/>
            <person name="Pierre F."/>
            <person name="Priest M."/>
            <person name="Raghuraman S."/>
            <person name="Rege F."/>
            <person name="Reyes R."/>
            <person name="Rise C."/>
            <person name="Rogov P."/>
            <person name="Ross K."/>
            <person name="Ryan E."/>
            <person name="Settipalli S."/>
            <person name="Shea T."/>
            <person name="Sherpa N."/>
            <person name="Shi L."/>
            <person name="Shih D."/>
            <person name="Sparrow T."/>
            <person name="Spaulding J."/>
            <person name="Stalker J."/>
            <person name="Stange-Thomann N."/>
            <person name="Stavropoulos S."/>
            <person name="Stone C."/>
            <person name="Strader C."/>
            <person name="Tesfaye S."/>
            <person name="Thomson T."/>
            <person name="Thoulutsang Y."/>
            <person name="Thoulutsang D."/>
            <person name="Topham K."/>
            <person name="Topping I."/>
            <person name="Tsamla T."/>
            <person name="Vassiliev H."/>
            <person name="Vo A."/>
            <person name="Wangchuk T."/>
            <person name="Wangdi T."/>
            <person name="Weiand M."/>
            <person name="Wilkinson J."/>
            <person name="Wilson A."/>
            <person name="Yadav S."/>
            <person name="Young G."/>
            <person name="Yu Q."/>
            <person name="Zembek L."/>
            <person name="Zhong D."/>
            <person name="Zimmer A."/>
            <person name="Zwirko Z."/>
            <person name="Jaffe D.B."/>
            <person name="Alvarez P."/>
            <person name="Brockman W."/>
            <person name="Butler J."/>
            <person name="Chin C."/>
            <person name="Gnerre S."/>
            <person name="Grabherr M."/>
            <person name="Kleber M."/>
            <person name="Mauceli E."/>
            <person name="MacCallum I."/>
        </authorList>
    </citation>
    <scope>NUCLEOTIDE SEQUENCE [LARGE SCALE GENOMIC DNA]</scope>
    <source>
        <strain evidence="15">Tucson 15287-2541.00</strain>
    </source>
</reference>
<organism evidence="15">
    <name type="scientific">Drosophila grimshawi</name>
    <name type="common">Hawaiian fruit fly</name>
    <name type="synonym">Idiomyia grimshawi</name>
    <dbReference type="NCBI Taxonomy" id="7222"/>
    <lineage>
        <taxon>Eukaryota</taxon>
        <taxon>Metazoa</taxon>
        <taxon>Ecdysozoa</taxon>
        <taxon>Arthropoda</taxon>
        <taxon>Hexapoda</taxon>
        <taxon>Insecta</taxon>
        <taxon>Pterygota</taxon>
        <taxon>Neoptera</taxon>
        <taxon>Endopterygota</taxon>
        <taxon>Diptera</taxon>
        <taxon>Brachycera</taxon>
        <taxon>Muscomorpha</taxon>
        <taxon>Ephydroidea</taxon>
        <taxon>Drosophilidae</taxon>
        <taxon>Drosophila</taxon>
        <taxon>Hawaiian Drosophila</taxon>
    </lineage>
</organism>
<dbReference type="SUPFAM" id="SSF56112">
    <property type="entry name" value="Protein kinase-like (PK-like)"/>
    <property type="match status" value="1"/>
</dbReference>
<keyword evidence="12" id="KW-0418">Kinase</keyword>
<evidence type="ECO:0000256" key="8">
    <source>
        <dbReference type="ARBA" id="ARBA00022842"/>
    </source>
</evidence>
<evidence type="ECO:0000256" key="2">
    <source>
        <dbReference type="ARBA" id="ARBA00022473"/>
    </source>
</evidence>
<dbReference type="InterPro" id="IPR008271">
    <property type="entry name" value="Ser/Thr_kinase_AS"/>
</dbReference>
<accession>B4JF02</accession>
<keyword evidence="12" id="KW-0808">Transferase</keyword>
<keyword evidence="2" id="KW-0217">Developmental protein</keyword>
<protein>
    <submittedName>
        <fullName evidence="14">GH19215</fullName>
    </submittedName>
</protein>
<keyword evidence="10" id="KW-0744">Spermatogenesis</keyword>
<evidence type="ECO:0000313" key="15">
    <source>
        <dbReference type="Proteomes" id="UP000001070"/>
    </source>
</evidence>
<evidence type="ECO:0000256" key="1">
    <source>
        <dbReference type="ARBA" id="ARBA00001946"/>
    </source>
</evidence>
<evidence type="ECO:0000259" key="13">
    <source>
        <dbReference type="PROSITE" id="PS50011"/>
    </source>
</evidence>
<proteinExistence type="inferred from homology"/>
<dbReference type="FunFam" id="1.10.510.10:FF:000943">
    <property type="entry name" value="testis-specific serine/threonine-protein kinase 1"/>
    <property type="match status" value="1"/>
</dbReference>
<dbReference type="STRING" id="7222.B4JF02"/>
<dbReference type="PANTHER" id="PTHR24346:SF102">
    <property type="entry name" value="TESTIS-SPECIFIC SERINE_THREONINE-PROTEIN KINASE 1"/>
    <property type="match status" value="1"/>
</dbReference>
<keyword evidence="3" id="KW-0597">Phosphoprotein</keyword>
<evidence type="ECO:0000256" key="3">
    <source>
        <dbReference type="ARBA" id="ARBA00022553"/>
    </source>
</evidence>
<dbReference type="SMR" id="B4JF02"/>
<evidence type="ECO:0000313" key="14">
    <source>
        <dbReference type="EMBL" id="EDV93283.1"/>
    </source>
</evidence>
<dbReference type="Pfam" id="PF00069">
    <property type="entry name" value="Pkinase"/>
    <property type="match status" value="1"/>
</dbReference>
<keyword evidence="7 11" id="KW-0067">ATP-binding</keyword>
<name>B4JF02_DROGR</name>
<dbReference type="GO" id="GO:0000287">
    <property type="term" value="F:magnesium ion binding"/>
    <property type="evidence" value="ECO:0007669"/>
    <property type="project" value="UniProtKB-ARBA"/>
</dbReference>
<dbReference type="PROSITE" id="PS00108">
    <property type="entry name" value="PROTEIN_KINASE_ST"/>
    <property type="match status" value="1"/>
</dbReference>
<dbReference type="GO" id="GO:0007283">
    <property type="term" value="P:spermatogenesis"/>
    <property type="evidence" value="ECO:0007669"/>
    <property type="project" value="UniProtKB-KW"/>
</dbReference>
<dbReference type="EMBL" id="CH916369">
    <property type="protein sequence ID" value="EDV93283.1"/>
    <property type="molecule type" value="Genomic_DNA"/>
</dbReference>
<dbReference type="GO" id="GO:0035556">
    <property type="term" value="P:intracellular signal transduction"/>
    <property type="evidence" value="ECO:0007669"/>
    <property type="project" value="TreeGrafter"/>
</dbReference>
<dbReference type="KEGG" id="dgr:6564268"/>
<dbReference type="AlphaFoldDB" id="B4JF02"/>
<dbReference type="PROSITE" id="PS00107">
    <property type="entry name" value="PROTEIN_KINASE_ATP"/>
    <property type="match status" value="1"/>
</dbReference>
<dbReference type="Proteomes" id="UP000001070">
    <property type="component" value="Unassembled WGS sequence"/>
</dbReference>
<dbReference type="CDD" id="cd14080">
    <property type="entry name" value="STKc_TSSK-like"/>
    <property type="match status" value="1"/>
</dbReference>
<dbReference type="InterPro" id="IPR017441">
    <property type="entry name" value="Protein_kinase_ATP_BS"/>
</dbReference>
<dbReference type="OrthoDB" id="541276at2759"/>
<dbReference type="PANTHER" id="PTHR24346">
    <property type="entry name" value="MAP/MICROTUBULE AFFINITY-REGULATING KINASE"/>
    <property type="match status" value="1"/>
</dbReference>
<dbReference type="PhylomeDB" id="B4JF02"/>
<feature type="domain" description="Protein kinase" evidence="13">
    <location>
        <begin position="26"/>
        <end position="289"/>
    </location>
</feature>
<keyword evidence="5 11" id="KW-0547">Nucleotide-binding</keyword>
<dbReference type="Gene3D" id="1.10.510.10">
    <property type="entry name" value="Transferase(Phosphotransferase) domain 1"/>
    <property type="match status" value="1"/>
</dbReference>
<dbReference type="InterPro" id="IPR000719">
    <property type="entry name" value="Prot_kinase_dom"/>
</dbReference>
<dbReference type="eggNOG" id="KOG0583">
    <property type="taxonomic scope" value="Eukaryota"/>
</dbReference>
<evidence type="ECO:0000256" key="5">
    <source>
        <dbReference type="ARBA" id="ARBA00022741"/>
    </source>
</evidence>
<dbReference type="GO" id="GO:0005737">
    <property type="term" value="C:cytoplasm"/>
    <property type="evidence" value="ECO:0007669"/>
    <property type="project" value="TreeGrafter"/>
</dbReference>
<keyword evidence="4" id="KW-0479">Metal-binding</keyword>
<sequence length="308" mass="35136">MINNETSSPLPATCCSDIHALAKQGYTLGSKIGEGSHAMVVHANFDDRIGRNLKLACKVVDMAKAPNDFVMKFLPRELDVLTKLDHRYIIQIHSILQRGPKNFIFMRYAERGDLLEHIKEVGFVEEKQAKIWFYQMATALRYLHSFQIAHRDLKCENILLSAHFNVKLADFGFACSCVNDNGNQYISNTYCGSAAYASPEIVRGVPYDPKAADVWSLGVILFIMLNGKMPFDDNNLNKLLDDQQTRKYAFRRKLCDVISPHAKATVSFLLDPKAATRWTLCQILQCSWLCFGKQQEQQEQQQQHQQKQ</sequence>
<evidence type="ECO:0000256" key="11">
    <source>
        <dbReference type="PROSITE-ProRule" id="PRU10141"/>
    </source>
</evidence>
<evidence type="ECO:0000256" key="4">
    <source>
        <dbReference type="ARBA" id="ARBA00022723"/>
    </source>
</evidence>
<dbReference type="InterPro" id="IPR011009">
    <property type="entry name" value="Kinase-like_dom_sf"/>
</dbReference>
<gene>
    <name evidence="14" type="primary">Dgri\GH19215</name>
    <name evidence="14" type="ORF">Dgri_GH19215</name>
</gene>
<keyword evidence="6" id="KW-0221">Differentiation</keyword>
<evidence type="ECO:0000256" key="9">
    <source>
        <dbReference type="ARBA" id="ARBA00022843"/>
    </source>
</evidence>
<evidence type="ECO:0000256" key="6">
    <source>
        <dbReference type="ARBA" id="ARBA00022782"/>
    </source>
</evidence>
<feature type="binding site" evidence="11">
    <location>
        <position position="58"/>
    </location>
    <ligand>
        <name>ATP</name>
        <dbReference type="ChEBI" id="CHEBI:30616"/>
    </ligand>
</feature>
<dbReference type="HOGENOM" id="CLU_000288_63_0_1"/>
<comment type="similarity">
    <text evidence="12">Belongs to the protein kinase superfamily.</text>
</comment>
<evidence type="ECO:0000256" key="12">
    <source>
        <dbReference type="RuleBase" id="RU000304"/>
    </source>
</evidence>
<dbReference type="InParanoid" id="B4JF02"/>
<keyword evidence="12" id="KW-0723">Serine/threonine-protein kinase</keyword>
<evidence type="ECO:0000256" key="10">
    <source>
        <dbReference type="ARBA" id="ARBA00022871"/>
    </source>
</evidence>
<evidence type="ECO:0000256" key="7">
    <source>
        <dbReference type="ARBA" id="ARBA00022840"/>
    </source>
</evidence>
<keyword evidence="8" id="KW-0460">Magnesium</keyword>
<dbReference type="SMART" id="SM00220">
    <property type="entry name" value="S_TKc"/>
    <property type="match status" value="1"/>
</dbReference>
<dbReference type="OMA" id="KATHMVD"/>
<dbReference type="GO" id="GO:0005524">
    <property type="term" value="F:ATP binding"/>
    <property type="evidence" value="ECO:0007669"/>
    <property type="project" value="UniProtKB-UniRule"/>
</dbReference>
<comment type="cofactor">
    <cofactor evidence="1">
        <name>Mg(2+)</name>
        <dbReference type="ChEBI" id="CHEBI:18420"/>
    </cofactor>
</comment>
<keyword evidence="15" id="KW-1185">Reference proteome</keyword>
<keyword evidence="9" id="KW-0832">Ubl conjugation</keyword>
<dbReference type="GO" id="GO:0050321">
    <property type="term" value="F:tau-protein kinase activity"/>
    <property type="evidence" value="ECO:0007669"/>
    <property type="project" value="TreeGrafter"/>
</dbReference>
<dbReference type="GO" id="GO:0030154">
    <property type="term" value="P:cell differentiation"/>
    <property type="evidence" value="ECO:0007669"/>
    <property type="project" value="UniProtKB-KW"/>
</dbReference>
<dbReference type="PROSITE" id="PS50011">
    <property type="entry name" value="PROTEIN_KINASE_DOM"/>
    <property type="match status" value="1"/>
</dbReference>
<dbReference type="GO" id="GO:0000226">
    <property type="term" value="P:microtubule cytoskeleton organization"/>
    <property type="evidence" value="ECO:0007669"/>
    <property type="project" value="TreeGrafter"/>
</dbReference>